<dbReference type="PANTHER" id="PTHR11108">
    <property type="entry name" value="FERROCHELATASE"/>
    <property type="match status" value="1"/>
</dbReference>
<dbReference type="OrthoDB" id="2838298at2"/>
<keyword evidence="3" id="KW-1185">Reference proteome</keyword>
<comment type="similarity">
    <text evidence="1">Belongs to the ferrochelatase family.</text>
</comment>
<protein>
    <submittedName>
        <fullName evidence="2">Ferrochelatase</fullName>
    </submittedName>
</protein>
<evidence type="ECO:0000313" key="2">
    <source>
        <dbReference type="EMBL" id="RUS57321.1"/>
    </source>
</evidence>
<evidence type="ECO:0000256" key="1">
    <source>
        <dbReference type="RuleBase" id="RU004185"/>
    </source>
</evidence>
<dbReference type="AlphaFoldDB" id="A0A433RVK9"/>
<sequence>MLGILFYAYGAPQSIDDVPAYFEHIIGRTPPAPMMENVTQQFKDLQTADPITLYAPRIAEALETVLNQDGANTVRVYNAYKHTAPFTDDAIQAARADGCTELLTLTVNPIYSASGGGSFHEEVAEKVTDMPVIPLKNYYEAASIVEMYARRVKAAYNFLPREATKKVFYTVHSQIVDQERNAPYVAAFEAFAKLVSEKAGVPDFEAVYRSGRKGWLDPDVKEAIRRDTAAGFDGFVTCELLSIVPDMESFFEIGRDCKVLCEELQVAFVQSEFIGDSFDGIMALANEIKQLHYAKI</sequence>
<proteinExistence type="inferred from homology"/>
<dbReference type="InterPro" id="IPR001015">
    <property type="entry name" value="Ferrochelatase"/>
</dbReference>
<evidence type="ECO:0000313" key="3">
    <source>
        <dbReference type="Proteomes" id="UP000288623"/>
    </source>
</evidence>
<dbReference type="GO" id="GO:0006783">
    <property type="term" value="P:heme biosynthetic process"/>
    <property type="evidence" value="ECO:0007669"/>
    <property type="project" value="InterPro"/>
</dbReference>
<comment type="caution">
    <text evidence="2">The sequence shown here is derived from an EMBL/GenBank/DDBJ whole genome shotgun (WGS) entry which is preliminary data.</text>
</comment>
<dbReference type="PANTHER" id="PTHR11108:SF1">
    <property type="entry name" value="FERROCHELATASE, MITOCHONDRIAL"/>
    <property type="match status" value="1"/>
</dbReference>
<dbReference type="GO" id="GO:0004325">
    <property type="term" value="F:ferrochelatase activity"/>
    <property type="evidence" value="ECO:0007669"/>
    <property type="project" value="InterPro"/>
</dbReference>
<dbReference type="EMBL" id="JTFC01000026">
    <property type="protein sequence ID" value="RUS57321.1"/>
    <property type="molecule type" value="Genomic_DNA"/>
</dbReference>
<gene>
    <name evidence="2" type="ORF">QI30_07005</name>
</gene>
<organism evidence="2 3">
    <name type="scientific">Candidatus Kurthia intestinigallinarum</name>
    <dbReference type="NCBI Taxonomy" id="1562256"/>
    <lineage>
        <taxon>Bacteria</taxon>
        <taxon>Bacillati</taxon>
        <taxon>Bacillota</taxon>
        <taxon>Bacilli</taxon>
        <taxon>Bacillales</taxon>
        <taxon>Caryophanaceae</taxon>
        <taxon>Kurthia</taxon>
    </lineage>
</organism>
<reference evidence="2 3" key="1">
    <citation type="submission" date="2014-11" db="EMBL/GenBank/DDBJ databases">
        <title>Genome sequence and analysis of novel Kurthia sp.</title>
        <authorList>
            <person name="Lawson J.N."/>
            <person name="Gonzalez J.E."/>
            <person name="Rinauldi L."/>
            <person name="Xuan Z."/>
            <person name="Firman A."/>
            <person name="Shaddox L."/>
            <person name="Trudeau A."/>
            <person name="Shah S."/>
            <person name="Reiman D."/>
        </authorList>
    </citation>
    <scope>NUCLEOTIDE SEQUENCE [LARGE SCALE GENOMIC DNA]</scope>
    <source>
        <strain evidence="2 3">3B1D</strain>
    </source>
</reference>
<dbReference type="RefSeq" id="WP_126990223.1">
    <property type="nucleotide sequence ID" value="NZ_JTFC01000026.1"/>
</dbReference>
<dbReference type="Gene3D" id="3.40.50.1400">
    <property type="match status" value="2"/>
</dbReference>
<name>A0A433RVK9_9BACL</name>
<dbReference type="Proteomes" id="UP000288623">
    <property type="component" value="Unassembled WGS sequence"/>
</dbReference>
<accession>A0A433RVK9</accession>
<dbReference type="SUPFAM" id="SSF53800">
    <property type="entry name" value="Chelatase"/>
    <property type="match status" value="1"/>
</dbReference>
<dbReference type="Pfam" id="PF00762">
    <property type="entry name" value="Ferrochelatase"/>
    <property type="match status" value="1"/>
</dbReference>